<organism evidence="1 2">
    <name type="scientific">Ruficoccus amylovorans</name>
    <dbReference type="NCBI Taxonomy" id="1804625"/>
    <lineage>
        <taxon>Bacteria</taxon>
        <taxon>Pseudomonadati</taxon>
        <taxon>Verrucomicrobiota</taxon>
        <taxon>Opitutia</taxon>
        <taxon>Puniceicoccales</taxon>
        <taxon>Cerasicoccaceae</taxon>
        <taxon>Ruficoccus</taxon>
    </lineage>
</organism>
<dbReference type="Proteomes" id="UP000546464">
    <property type="component" value="Unassembled WGS sequence"/>
</dbReference>
<name>A0A842HER1_9BACT</name>
<evidence type="ECO:0000313" key="2">
    <source>
        <dbReference type="Proteomes" id="UP000546464"/>
    </source>
</evidence>
<comment type="caution">
    <text evidence="1">The sequence shown here is derived from an EMBL/GenBank/DDBJ whole genome shotgun (WGS) entry which is preliminary data.</text>
</comment>
<dbReference type="RefSeq" id="WP_185674997.1">
    <property type="nucleotide sequence ID" value="NZ_JACHVB010000020.1"/>
</dbReference>
<protein>
    <submittedName>
        <fullName evidence="1">Uncharacterized protein</fullName>
    </submittedName>
</protein>
<dbReference type="AlphaFoldDB" id="A0A842HER1"/>
<sequence length="89" mass="10191">MQEEFGFARECSHDLRPVVWGVRGRLRVDEVYKIVPDHLADLPAFYVASRVQARSMARLYSALPGKGFVLVFKGRKLVENRKVKKSAQD</sequence>
<accession>A0A842HER1</accession>
<reference evidence="1 2" key="1">
    <citation type="submission" date="2020-07" db="EMBL/GenBank/DDBJ databases">
        <authorList>
            <person name="Feng X."/>
        </authorList>
    </citation>
    <scope>NUCLEOTIDE SEQUENCE [LARGE SCALE GENOMIC DNA]</scope>
    <source>
        <strain evidence="1 2">JCM31066</strain>
    </source>
</reference>
<evidence type="ECO:0000313" key="1">
    <source>
        <dbReference type="EMBL" id="MBC2594014.1"/>
    </source>
</evidence>
<gene>
    <name evidence="1" type="ORF">H5P28_07040</name>
</gene>
<keyword evidence="2" id="KW-1185">Reference proteome</keyword>
<dbReference type="EMBL" id="JACHVB010000020">
    <property type="protein sequence ID" value="MBC2594014.1"/>
    <property type="molecule type" value="Genomic_DNA"/>
</dbReference>
<proteinExistence type="predicted"/>